<dbReference type="GeneID" id="9585995"/>
<feature type="domain" description="Nuclear condensin complex subunit 3 C-terminal" evidence="1">
    <location>
        <begin position="77"/>
        <end position="229"/>
    </location>
</feature>
<proteinExistence type="predicted"/>
<evidence type="ECO:0000259" key="1">
    <source>
        <dbReference type="Pfam" id="PF12719"/>
    </source>
</evidence>
<dbReference type="EMBL" id="GL377304">
    <property type="protein sequence ID" value="EFI99144.1"/>
    <property type="molecule type" value="Genomic_DNA"/>
</dbReference>
<dbReference type="VEuPathDB" id="FungiDB:SCHCODRAFT_01171081"/>
<feature type="non-terminal residue" evidence="2">
    <location>
        <position position="300"/>
    </location>
</feature>
<gene>
    <name evidence="2" type="ORF">SCHCODRAFT_107313</name>
</gene>
<dbReference type="AlphaFoldDB" id="D8PXV8"/>
<reference evidence="2 3" key="1">
    <citation type="journal article" date="2010" name="Nat. Biotechnol.">
        <title>Genome sequence of the model mushroom Schizophyllum commune.</title>
        <authorList>
            <person name="Ohm R.A."/>
            <person name="de Jong J.F."/>
            <person name="Lugones L.G."/>
            <person name="Aerts A."/>
            <person name="Kothe E."/>
            <person name="Stajich J.E."/>
            <person name="de Vries R.P."/>
            <person name="Record E."/>
            <person name="Levasseur A."/>
            <person name="Baker S.E."/>
            <person name="Bartholomew K.A."/>
            <person name="Coutinho P.M."/>
            <person name="Erdmann S."/>
            <person name="Fowler T.J."/>
            <person name="Gathman A.C."/>
            <person name="Lombard V."/>
            <person name="Henrissat B."/>
            <person name="Knabe N."/>
            <person name="Kuees U."/>
            <person name="Lilly W.W."/>
            <person name="Lindquist E."/>
            <person name="Lucas S."/>
            <person name="Magnuson J.K."/>
            <person name="Piumi F."/>
            <person name="Raudaskoski M."/>
            <person name="Salamov A."/>
            <person name="Schmutz J."/>
            <person name="Schwarze F.W.M.R."/>
            <person name="vanKuyk P.A."/>
            <person name="Horton J.S."/>
            <person name="Grigoriev I.V."/>
            <person name="Woesten H.A.B."/>
        </authorList>
    </citation>
    <scope>NUCLEOTIDE SEQUENCE [LARGE SCALE GENOMIC DNA]</scope>
    <source>
        <strain evidence="3">H4-8 / FGSC 9210</strain>
    </source>
</reference>
<dbReference type="KEGG" id="scm:SCHCO_01171081"/>
<protein>
    <recommendedName>
        <fullName evidence="1">Nuclear condensin complex subunit 3 C-terminal domain-containing protein</fullName>
    </recommendedName>
</protein>
<name>D8PXV8_SCHCM</name>
<dbReference type="InterPro" id="IPR025977">
    <property type="entry name" value="Cnd3_C"/>
</dbReference>
<sequence length="300" mass="33595">MLPTRRLPSLPRGSPDAQTLDAIMYAERETAQVIAEYLQYSVVAVPSPATVRLASTTLFKILEVYHDLQVDPDAAIPPITNVVVDFLDETPNKALLCEMLSHLIGQLYLERPFFSPDVEYRILAALLTAYCSPWASDGPARQDLEHFFEDYAARSSLHQRKLADASSVAFLNVASIECRLGSRQAIQALLPPLIRWTSPVRAVREWVNLRRGRYNPHILLGMNLFALMHHLVNTYSDSLALACRLFVRLEVDCTSDDGTVVGAADVQVLANNLRGILNTVVSSNLRHHVQVELLRHRALY</sequence>
<dbReference type="HOGENOM" id="CLU_927990_0_0_1"/>
<organism evidence="3">
    <name type="scientific">Schizophyllum commune (strain H4-8 / FGSC 9210)</name>
    <name type="common">Split gill fungus</name>
    <dbReference type="NCBI Taxonomy" id="578458"/>
    <lineage>
        <taxon>Eukaryota</taxon>
        <taxon>Fungi</taxon>
        <taxon>Dikarya</taxon>
        <taxon>Basidiomycota</taxon>
        <taxon>Agaricomycotina</taxon>
        <taxon>Agaricomycetes</taxon>
        <taxon>Agaricomycetidae</taxon>
        <taxon>Agaricales</taxon>
        <taxon>Schizophyllaceae</taxon>
        <taxon>Schizophyllum</taxon>
    </lineage>
</organism>
<evidence type="ECO:0000313" key="2">
    <source>
        <dbReference type="EMBL" id="EFI99144.1"/>
    </source>
</evidence>
<dbReference type="InParanoid" id="D8PXV8"/>
<dbReference type="RefSeq" id="XP_003034047.1">
    <property type="nucleotide sequence ID" value="XM_003034001.1"/>
</dbReference>
<accession>D8PXV8</accession>
<keyword evidence="3" id="KW-1185">Reference proteome</keyword>
<evidence type="ECO:0000313" key="3">
    <source>
        <dbReference type="Proteomes" id="UP000007431"/>
    </source>
</evidence>
<dbReference type="Proteomes" id="UP000007431">
    <property type="component" value="Unassembled WGS sequence"/>
</dbReference>
<dbReference type="Pfam" id="PF12719">
    <property type="entry name" value="Cnd3"/>
    <property type="match status" value="1"/>
</dbReference>